<dbReference type="PANTHER" id="PTHR22604">
    <property type="entry name" value="OXIDOREDUCTASES"/>
    <property type="match status" value="1"/>
</dbReference>
<dbReference type="PANTHER" id="PTHR22604:SF105">
    <property type="entry name" value="TRANS-1,2-DIHYDROBENZENE-1,2-DIOL DEHYDROGENASE"/>
    <property type="match status" value="1"/>
</dbReference>
<dbReference type="Gene3D" id="3.40.50.720">
    <property type="entry name" value="NAD(P)-binding Rossmann-like Domain"/>
    <property type="match status" value="1"/>
</dbReference>
<dbReference type="SUPFAM" id="SSF51735">
    <property type="entry name" value="NAD(P)-binding Rossmann-fold domains"/>
    <property type="match status" value="1"/>
</dbReference>
<keyword evidence="2" id="KW-0560">Oxidoreductase</keyword>
<dbReference type="Proteomes" id="UP000523821">
    <property type="component" value="Unassembled WGS sequence"/>
</dbReference>
<dbReference type="InterPro" id="IPR000683">
    <property type="entry name" value="Gfo/Idh/MocA-like_OxRdtase_N"/>
</dbReference>
<protein>
    <submittedName>
        <fullName evidence="5">Putative dehydrogenase</fullName>
    </submittedName>
</protein>
<comment type="similarity">
    <text evidence="1">Belongs to the Gfo/Idh/MocA family.</text>
</comment>
<evidence type="ECO:0000256" key="2">
    <source>
        <dbReference type="ARBA" id="ARBA00023002"/>
    </source>
</evidence>
<dbReference type="GO" id="GO:0016491">
    <property type="term" value="F:oxidoreductase activity"/>
    <property type="evidence" value="ECO:0007669"/>
    <property type="project" value="UniProtKB-KW"/>
</dbReference>
<evidence type="ECO:0000259" key="3">
    <source>
        <dbReference type="Pfam" id="PF01408"/>
    </source>
</evidence>
<dbReference type="Gene3D" id="3.30.360.10">
    <property type="entry name" value="Dihydrodipicolinate Reductase, domain 2"/>
    <property type="match status" value="1"/>
</dbReference>
<dbReference type="InterPro" id="IPR055170">
    <property type="entry name" value="GFO_IDH_MocA-like_dom"/>
</dbReference>
<dbReference type="RefSeq" id="WP_183852945.1">
    <property type="nucleotide sequence ID" value="NZ_JACHOO010000002.1"/>
</dbReference>
<dbReference type="InterPro" id="IPR050984">
    <property type="entry name" value="Gfo/Idh/MocA_domain"/>
</dbReference>
<dbReference type="Pfam" id="PF01408">
    <property type="entry name" value="GFO_IDH_MocA"/>
    <property type="match status" value="1"/>
</dbReference>
<dbReference type="InterPro" id="IPR036291">
    <property type="entry name" value="NAD(P)-bd_dom_sf"/>
</dbReference>
<evidence type="ECO:0000256" key="1">
    <source>
        <dbReference type="ARBA" id="ARBA00010928"/>
    </source>
</evidence>
<dbReference type="SUPFAM" id="SSF55347">
    <property type="entry name" value="Glyceraldehyde-3-phosphate dehydrogenase-like, C-terminal domain"/>
    <property type="match status" value="1"/>
</dbReference>
<sequence length="334" mass="36208">MATIRWGVLSTAAIGVRKVIPGMLKSPQGQITAIASRDAARAEAVARQFGFPKHYGSYEELLADPEIDAVYNPLPNHLHVPLSIKALEAGKHVLCEKPIALDAKEAETLIAARDASGKQVLEAFMVRQHPQWIRTREIVRSGEIGAVGLVSVTLSYFNADPANIRNMAGIGGGGLYDIGCYAVVLARYLFGAEPLRAVSLIDFDPVMKTDRLASGIVDFGGGRRLVFTSSTQLSPYQTTQVIGTKGRIEVPVSLNAPQGEATRILVDLKGPLDPEPPRTEEIAPCDQYTLQAEAAARIFLGEEEAEFPIEDAVRNMRVIDALYRSTETGAWQTV</sequence>
<dbReference type="EMBL" id="JACHOO010000002">
    <property type="protein sequence ID" value="MBB5751821.1"/>
    <property type="molecule type" value="Genomic_DNA"/>
</dbReference>
<reference evidence="5 6" key="1">
    <citation type="submission" date="2020-08" db="EMBL/GenBank/DDBJ databases">
        <title>Genomic Encyclopedia of Type Strains, Phase IV (KMG-IV): sequencing the most valuable type-strain genomes for metagenomic binning, comparative biology and taxonomic classification.</title>
        <authorList>
            <person name="Goeker M."/>
        </authorList>
    </citation>
    <scope>NUCLEOTIDE SEQUENCE [LARGE SCALE GENOMIC DNA]</scope>
    <source>
        <strain evidence="5 6">DSM 16268</strain>
    </source>
</reference>
<keyword evidence="6" id="KW-1185">Reference proteome</keyword>
<dbReference type="AlphaFoldDB" id="A0A7W9CUL9"/>
<gene>
    <name evidence="5" type="ORF">GGQ63_000873</name>
</gene>
<evidence type="ECO:0000313" key="5">
    <source>
        <dbReference type="EMBL" id="MBB5751821.1"/>
    </source>
</evidence>
<feature type="domain" description="GFO/IDH/MocA-like oxidoreductase" evidence="4">
    <location>
        <begin position="134"/>
        <end position="249"/>
    </location>
</feature>
<feature type="domain" description="Gfo/Idh/MocA-like oxidoreductase N-terminal" evidence="3">
    <location>
        <begin position="5"/>
        <end position="122"/>
    </location>
</feature>
<accession>A0A7W9CUL9</accession>
<name>A0A7W9CUL9_9HYPH</name>
<evidence type="ECO:0000259" key="4">
    <source>
        <dbReference type="Pfam" id="PF22725"/>
    </source>
</evidence>
<dbReference type="Pfam" id="PF22725">
    <property type="entry name" value="GFO_IDH_MocA_C3"/>
    <property type="match status" value="1"/>
</dbReference>
<comment type="caution">
    <text evidence="5">The sequence shown here is derived from an EMBL/GenBank/DDBJ whole genome shotgun (WGS) entry which is preliminary data.</text>
</comment>
<proteinExistence type="inferred from homology"/>
<evidence type="ECO:0000313" key="6">
    <source>
        <dbReference type="Proteomes" id="UP000523821"/>
    </source>
</evidence>
<dbReference type="GO" id="GO:0000166">
    <property type="term" value="F:nucleotide binding"/>
    <property type="evidence" value="ECO:0007669"/>
    <property type="project" value="InterPro"/>
</dbReference>
<organism evidence="5 6">
    <name type="scientific">Prosthecomicrobium pneumaticum</name>
    <dbReference type="NCBI Taxonomy" id="81895"/>
    <lineage>
        <taxon>Bacteria</taxon>
        <taxon>Pseudomonadati</taxon>
        <taxon>Pseudomonadota</taxon>
        <taxon>Alphaproteobacteria</taxon>
        <taxon>Hyphomicrobiales</taxon>
        <taxon>Kaistiaceae</taxon>
        <taxon>Prosthecomicrobium</taxon>
    </lineage>
</organism>